<sequence>MYAHNIAHQENLLKQKDTFIHLFLKDILFYHRPLKSQTGLVSRCSFEKRVYVDSLTGDKHEVKIKGMPKSHPLFQEFRIWQLAHNLRIQKREAEENGKLKINLDVTNQFIRNKSDLAKFFNFLYNKKDINQKQLVAYFIRDKKEQSLYRWNFTDDNKIKLDCNQTRPALLSKLSKEDKRKFDEQFELKLWHIIYSVTDKSEYDTAIGRFGESNSLSEETTEKLKRAPMLKKEYATYSEKAVKKLLGLMRCGCHWSEVSIHPSSIQIIDKLLTGEFDERIENQVREKAIKLDKIEHFQGLPLWLASYIVYGKHSEVDATQWKSSKDLAEYINTFKQHSLRNPIVEQVLLESLRVTLDIWEYYAEKFGLQFEEYIDEKTGKKVKSYDRLFSKIHIEIGRELKNPKKVREKMTNSNNKNKDTNQRIRKLLFELKNVKEVENVIPNSRTHFDKLKIFEQTVLSNYSEKELKAEKLDSKLTVEKFIKKNQPTFSEILKYKLWLEQKYISPYTGKIIPLTQLFTSKYEIEHVIPQSKFLDNSFNNKIICETEVNTLKDNRTAYTFIQEFQEAEVPLSGGGSVSILKKETYEKLVKENYDGRKKENLLRETMPQKMSERQMNDMRYISKAALKIYSNIVREEGERESTVKNVLPVAGKVTAKLRREWGLNQVWSGLVEERFKRLNRLICGEENENNGLFGTWVDDGGYFRTEVPLEIREDFDIKRIDHRHHALDALIIASLTSNHVNYINNEHTKSDLKRYDLGLTLRDTKQIEKTHPLTEKKTKHTVLGNYKKPWETFTQDAKSALQEIVISFKQNLRAINKAQNYNWRYKDNAGKVVYTKNGVPKKQWIEQVSSKTDKTSNNKTNWAIRKPLHEETVYGILENGEYKGDLVKREPLNISFDEKKIETVIDPVVRSILLRHIKQDKFKGQIDEKGNIFKPEEVAFSAKGIKDLNENILTLNNGVFHHPIKKARLRFPKGKKFSIKKWEDKEGNLLRETKFVKSATGTNLYFCIYEKEGKRKYYVPPFEEILEIQKLEQDLPLEQKKNVPEQHPDFHDFKLKFYLQPNDLVYIPVKNDEDMGFENLGRQQLENIYLFKDGSGTTANFIPMFSADVIYNISNKENREKFADAYNLDKGELIKNEYGLGSPQLKNQNSVDGIQVKSVCWKLQTDRLGNITKVLK</sequence>
<evidence type="ECO:0000256" key="4">
    <source>
        <dbReference type="ARBA" id="ARBA00022759"/>
    </source>
</evidence>
<evidence type="ECO:0000313" key="14">
    <source>
        <dbReference type="EMBL" id="RXG29572.1"/>
    </source>
</evidence>
<keyword evidence="8" id="KW-0051">Antiviral defense</keyword>
<evidence type="ECO:0000259" key="13">
    <source>
        <dbReference type="PROSITE" id="PS51749"/>
    </source>
</evidence>
<keyword evidence="4 12" id="KW-0255">Endonuclease</keyword>
<dbReference type="Pfam" id="PF18541">
    <property type="entry name" value="RuvC_III"/>
    <property type="match status" value="1"/>
</dbReference>
<evidence type="ECO:0000256" key="5">
    <source>
        <dbReference type="ARBA" id="ARBA00022801"/>
    </source>
</evidence>
<evidence type="ECO:0000256" key="8">
    <source>
        <dbReference type="ARBA" id="ARBA00023118"/>
    </source>
</evidence>
<dbReference type="InterPro" id="IPR041383">
    <property type="entry name" value="RuvC_III"/>
</dbReference>
<reference evidence="14 15" key="1">
    <citation type="submission" date="2018-07" db="EMBL/GenBank/DDBJ databases">
        <title>Leeuwenhoekiella genomics.</title>
        <authorList>
            <person name="Tahon G."/>
            <person name="Willems A."/>
        </authorList>
    </citation>
    <scope>NUCLEOTIDE SEQUENCE [LARGE SCALE GENOMIC DNA]</scope>
    <source>
        <strain evidence="14 15">LMG 24856</strain>
    </source>
</reference>
<evidence type="ECO:0000256" key="6">
    <source>
        <dbReference type="ARBA" id="ARBA00022842"/>
    </source>
</evidence>
<proteinExistence type="predicted"/>
<dbReference type="GO" id="GO:0004519">
    <property type="term" value="F:endonuclease activity"/>
    <property type="evidence" value="ECO:0007669"/>
    <property type="project" value="UniProtKB-KW"/>
</dbReference>
<dbReference type="NCBIfam" id="TIGR01865">
    <property type="entry name" value="cas_Csn1"/>
    <property type="match status" value="1"/>
</dbReference>
<dbReference type="InterPro" id="IPR003615">
    <property type="entry name" value="HNH_nuc"/>
</dbReference>
<evidence type="ECO:0000313" key="15">
    <source>
        <dbReference type="Proteomes" id="UP000290037"/>
    </source>
</evidence>
<evidence type="ECO:0000256" key="3">
    <source>
        <dbReference type="ARBA" id="ARBA00022723"/>
    </source>
</evidence>
<evidence type="ECO:0000256" key="11">
    <source>
        <dbReference type="ARBA" id="ARBA00046380"/>
    </source>
</evidence>
<keyword evidence="9 12" id="KW-0238">DNA-binding</keyword>
<dbReference type="PROSITE" id="PS51749">
    <property type="entry name" value="HNH_CAS9"/>
    <property type="match status" value="1"/>
</dbReference>
<keyword evidence="15" id="KW-1185">Reference proteome</keyword>
<protein>
    <submittedName>
        <fullName evidence="14">CRISPR-associated endonuclease Csn1</fullName>
    </submittedName>
</protein>
<keyword evidence="2 12" id="KW-0540">Nuclease</keyword>
<dbReference type="InterPro" id="IPR028629">
    <property type="entry name" value="Cas9"/>
</dbReference>
<keyword evidence="6" id="KW-0460">Magnesium</keyword>
<name>A0ABY0D3G3_9FLAO</name>
<keyword evidence="5 12" id="KW-0378">Hydrolase</keyword>
<evidence type="ECO:0000256" key="10">
    <source>
        <dbReference type="ARBA" id="ARBA00023211"/>
    </source>
</evidence>
<keyword evidence="10" id="KW-0464">Manganese</keyword>
<comment type="caution">
    <text evidence="14">The sequence shown here is derived from an EMBL/GenBank/DDBJ whole genome shotgun (WGS) entry which is preliminary data.</text>
</comment>
<keyword evidence="7" id="KW-0694">RNA-binding</keyword>
<dbReference type="Gene3D" id="3.30.420.10">
    <property type="entry name" value="Ribonuclease H-like superfamily/Ribonuclease H"/>
    <property type="match status" value="1"/>
</dbReference>
<evidence type="ECO:0000256" key="9">
    <source>
        <dbReference type="ARBA" id="ARBA00023125"/>
    </source>
</evidence>
<dbReference type="EMBL" id="QOVN01000003">
    <property type="protein sequence ID" value="RXG29572.1"/>
    <property type="molecule type" value="Genomic_DNA"/>
</dbReference>
<gene>
    <name evidence="14" type="ORF">DSM01_1674</name>
</gene>
<feature type="domain" description="HNH Cas9-type" evidence="13">
    <location>
        <begin position="446"/>
        <end position="614"/>
    </location>
</feature>
<evidence type="ECO:0000256" key="7">
    <source>
        <dbReference type="ARBA" id="ARBA00022884"/>
    </source>
</evidence>
<evidence type="ECO:0000256" key="1">
    <source>
        <dbReference type="ARBA" id="ARBA00001946"/>
    </source>
</evidence>
<comment type="subunit">
    <text evidence="11">Monomer. Binds crRNA and tracrRNA.</text>
</comment>
<evidence type="ECO:0000256" key="12">
    <source>
        <dbReference type="PROSITE-ProRule" id="PRU01085"/>
    </source>
</evidence>
<dbReference type="Pfam" id="PF13395">
    <property type="entry name" value="HNH_4"/>
    <property type="match status" value="1"/>
</dbReference>
<dbReference type="InterPro" id="IPR036397">
    <property type="entry name" value="RNaseH_sf"/>
</dbReference>
<evidence type="ECO:0000256" key="2">
    <source>
        <dbReference type="ARBA" id="ARBA00022722"/>
    </source>
</evidence>
<keyword evidence="3" id="KW-0479">Metal-binding</keyword>
<organism evidence="14 15">
    <name type="scientific">Leeuwenhoekiella palythoae</name>
    <dbReference type="NCBI Taxonomy" id="573501"/>
    <lineage>
        <taxon>Bacteria</taxon>
        <taxon>Pseudomonadati</taxon>
        <taxon>Bacteroidota</taxon>
        <taxon>Flavobacteriia</taxon>
        <taxon>Flavobacteriales</taxon>
        <taxon>Flavobacteriaceae</taxon>
        <taxon>Leeuwenhoekiella</taxon>
    </lineage>
</organism>
<dbReference type="InterPro" id="IPR033114">
    <property type="entry name" value="HNH_CAS9"/>
</dbReference>
<comment type="cofactor">
    <cofactor evidence="1">
        <name>Mg(2+)</name>
        <dbReference type="ChEBI" id="CHEBI:18420"/>
    </cofactor>
</comment>
<dbReference type="Proteomes" id="UP000290037">
    <property type="component" value="Unassembled WGS sequence"/>
</dbReference>
<accession>A0ABY0D3G3</accession>